<comment type="caution">
    <text evidence="1">The sequence shown here is derived from an EMBL/GenBank/DDBJ whole genome shotgun (WGS) entry which is preliminary data.</text>
</comment>
<dbReference type="EMBL" id="PJKN01000005">
    <property type="protein sequence ID" value="PNC54648.1"/>
    <property type="molecule type" value="Genomic_DNA"/>
</dbReference>
<proteinExistence type="predicted"/>
<dbReference type="Proteomes" id="UP000235914">
    <property type="component" value="Unassembled WGS sequence"/>
</dbReference>
<name>A0AAP8NLC2_9BACT</name>
<dbReference type="AlphaFoldDB" id="A0AAP8NLC2"/>
<reference evidence="1 2" key="1">
    <citation type="journal article" date="2017" name="BMC Genomics">
        <title>Genome sequencing of 39 Akkermansia muciniphila isolates reveals its population structure, genomic and functional diverisity, and global distribution in mammalian gut microbiotas.</title>
        <authorList>
            <person name="Guo X."/>
            <person name="Li S."/>
            <person name="Zhang J."/>
            <person name="Wu F."/>
            <person name="Li X."/>
            <person name="Wu D."/>
            <person name="Zhang M."/>
            <person name="Ou Z."/>
            <person name="Jie Z."/>
            <person name="Yan Q."/>
            <person name="Li P."/>
            <person name="Yi J."/>
            <person name="Peng Y."/>
        </authorList>
    </citation>
    <scope>NUCLEOTIDE SEQUENCE [LARGE SCALE GENOMIC DNA]</scope>
    <source>
        <strain evidence="1 2">GP43</strain>
    </source>
</reference>
<accession>A0AAP8NLC2</accession>
<sequence length="83" mass="9232">MGVSVSPGCPMDSMGLKKKGEILHPRRLFPVSEEAVGWRIFPCQKRPPLLFPEARAPCHVRSPFELTGKSTQVSSKELPTLCR</sequence>
<protein>
    <submittedName>
        <fullName evidence="1">Uncharacterized protein</fullName>
    </submittedName>
</protein>
<organism evidence="1 2">
    <name type="scientific">Akkermansia muciniphila</name>
    <dbReference type="NCBI Taxonomy" id="239935"/>
    <lineage>
        <taxon>Bacteria</taxon>
        <taxon>Pseudomonadati</taxon>
        <taxon>Verrucomicrobiota</taxon>
        <taxon>Verrucomicrobiia</taxon>
        <taxon>Verrucomicrobiales</taxon>
        <taxon>Akkermansiaceae</taxon>
        <taxon>Akkermansia</taxon>
    </lineage>
</organism>
<evidence type="ECO:0000313" key="1">
    <source>
        <dbReference type="EMBL" id="PNC54648.1"/>
    </source>
</evidence>
<evidence type="ECO:0000313" key="2">
    <source>
        <dbReference type="Proteomes" id="UP000235914"/>
    </source>
</evidence>
<gene>
    <name evidence="1" type="ORF">CXU09_08870</name>
</gene>